<reference evidence="7" key="1">
    <citation type="submission" date="2013-07" db="EMBL/GenBank/DDBJ databases">
        <title>The genome of an arbuscular mycorrhizal fungus provides insights into the evolution of the oldest plant symbiosis.</title>
        <authorList>
            <consortium name="DOE Joint Genome Institute"/>
            <person name="Tisserant E."/>
            <person name="Malbreil M."/>
            <person name="Kuo A."/>
            <person name="Kohler A."/>
            <person name="Symeonidi A."/>
            <person name="Balestrini R."/>
            <person name="Charron P."/>
            <person name="Duensing N."/>
            <person name="Frei-dit-Frey N."/>
            <person name="Gianinazzi-Pearson V."/>
            <person name="Gilbert B."/>
            <person name="Handa Y."/>
            <person name="Hijri M."/>
            <person name="Kaul R."/>
            <person name="Kawaguchi M."/>
            <person name="Krajinski F."/>
            <person name="Lammers P."/>
            <person name="Lapierre D."/>
            <person name="Masclaux F.G."/>
            <person name="Murat C."/>
            <person name="Morin E."/>
            <person name="Ndikumana S."/>
            <person name="Pagni M."/>
            <person name="Petitpierre D."/>
            <person name="Requena N."/>
            <person name="Rosikiewicz P."/>
            <person name="Riley R."/>
            <person name="Saito K."/>
            <person name="San Clemente H."/>
            <person name="Shapiro H."/>
            <person name="van Tuinen D."/>
            <person name="Becard G."/>
            <person name="Bonfante P."/>
            <person name="Paszkowski U."/>
            <person name="Shachar-Hill Y."/>
            <person name="Young J.P."/>
            <person name="Sanders I.R."/>
            <person name="Henrissat B."/>
            <person name="Rensing S.A."/>
            <person name="Grigoriev I.V."/>
            <person name="Corradi N."/>
            <person name="Roux C."/>
            <person name="Martin F."/>
        </authorList>
    </citation>
    <scope>NUCLEOTIDE SEQUENCE</scope>
    <source>
        <strain evidence="7">DAOM 197198</strain>
    </source>
</reference>
<evidence type="ECO:0000313" key="7">
    <source>
        <dbReference type="EMBL" id="ESA20593.1"/>
    </source>
</evidence>
<gene>
    <name evidence="7" type="ORF">GLOINDRAFT_18360</name>
</gene>
<dbReference type="GO" id="GO:0003677">
    <property type="term" value="F:DNA binding"/>
    <property type="evidence" value="ECO:0007669"/>
    <property type="project" value="InterPro"/>
</dbReference>
<dbReference type="InterPro" id="IPR003656">
    <property type="entry name" value="Znf_BED"/>
</dbReference>
<dbReference type="SMART" id="SM00614">
    <property type="entry name" value="ZnF_BED"/>
    <property type="match status" value="1"/>
</dbReference>
<dbReference type="AlphaFoldDB" id="U9UPY4"/>
<evidence type="ECO:0000256" key="2">
    <source>
        <dbReference type="ARBA" id="ARBA00022771"/>
    </source>
</evidence>
<proteinExistence type="predicted"/>
<dbReference type="SUPFAM" id="SSF57667">
    <property type="entry name" value="beta-beta-alpha zinc fingers"/>
    <property type="match status" value="1"/>
</dbReference>
<sequence length="125" mass="14489">MSENLALDLEQPNDLGNERENERNIEEQQNESDNEEEKDVDEKSSSSKHSWVWNHFTYDNTVKKARCNHCKTLISNNKGSTSGMSSHVRSKHRLLIDENDNSNKNKKQITLQESFQNSAEIMVNH</sequence>
<dbReference type="Pfam" id="PF02892">
    <property type="entry name" value="zf-BED"/>
    <property type="match status" value="1"/>
</dbReference>
<evidence type="ECO:0000256" key="5">
    <source>
        <dbReference type="SAM" id="MobiDB-lite"/>
    </source>
</evidence>
<evidence type="ECO:0000256" key="1">
    <source>
        <dbReference type="ARBA" id="ARBA00022723"/>
    </source>
</evidence>
<keyword evidence="3" id="KW-0862">Zinc</keyword>
<feature type="compositionally biased region" description="Acidic residues" evidence="5">
    <location>
        <begin position="28"/>
        <end position="39"/>
    </location>
</feature>
<dbReference type="EMBL" id="KI277177">
    <property type="protein sequence ID" value="ESA20593.1"/>
    <property type="molecule type" value="Genomic_DNA"/>
</dbReference>
<dbReference type="GO" id="GO:0008270">
    <property type="term" value="F:zinc ion binding"/>
    <property type="evidence" value="ECO:0007669"/>
    <property type="project" value="UniProtKB-KW"/>
</dbReference>
<evidence type="ECO:0000259" key="6">
    <source>
        <dbReference type="PROSITE" id="PS50808"/>
    </source>
</evidence>
<evidence type="ECO:0000256" key="3">
    <source>
        <dbReference type="ARBA" id="ARBA00022833"/>
    </source>
</evidence>
<organism evidence="7">
    <name type="scientific">Rhizophagus irregularis (strain DAOM 181602 / DAOM 197198 / MUCL 43194)</name>
    <name type="common">Arbuscular mycorrhizal fungus</name>
    <name type="synonym">Glomus intraradices</name>
    <dbReference type="NCBI Taxonomy" id="747089"/>
    <lineage>
        <taxon>Eukaryota</taxon>
        <taxon>Fungi</taxon>
        <taxon>Fungi incertae sedis</taxon>
        <taxon>Mucoromycota</taxon>
        <taxon>Glomeromycotina</taxon>
        <taxon>Glomeromycetes</taxon>
        <taxon>Glomerales</taxon>
        <taxon>Glomeraceae</taxon>
        <taxon>Rhizophagus</taxon>
    </lineage>
</organism>
<dbReference type="InterPro" id="IPR036236">
    <property type="entry name" value="Znf_C2H2_sf"/>
</dbReference>
<feature type="domain" description="BED-type" evidence="6">
    <location>
        <begin position="47"/>
        <end position="99"/>
    </location>
</feature>
<keyword evidence="2 4" id="KW-0863">Zinc-finger</keyword>
<dbReference type="PROSITE" id="PS50808">
    <property type="entry name" value="ZF_BED"/>
    <property type="match status" value="1"/>
</dbReference>
<feature type="region of interest" description="Disordered" evidence="5">
    <location>
        <begin position="1"/>
        <end position="48"/>
    </location>
</feature>
<protein>
    <recommendedName>
        <fullName evidence="6">BED-type domain-containing protein</fullName>
    </recommendedName>
</protein>
<feature type="compositionally biased region" description="Basic and acidic residues" evidence="5">
    <location>
        <begin position="16"/>
        <end position="26"/>
    </location>
</feature>
<evidence type="ECO:0000256" key="4">
    <source>
        <dbReference type="PROSITE-ProRule" id="PRU00027"/>
    </source>
</evidence>
<accession>U9UPY4</accession>
<name>U9UPY4_RHIID</name>
<dbReference type="HOGENOM" id="CLU_2086091_0_0_1"/>
<keyword evidence="1" id="KW-0479">Metal-binding</keyword>